<dbReference type="RefSeq" id="WP_104422416.1">
    <property type="nucleotide sequence ID" value="NZ_PTIY01000002.1"/>
</dbReference>
<evidence type="ECO:0000313" key="19">
    <source>
        <dbReference type="Proteomes" id="UP000238071"/>
    </source>
</evidence>
<name>A0A2S6H6V3_9GAMM</name>
<keyword evidence="12 14" id="KW-0378">Hydrolase</keyword>
<dbReference type="GO" id="GO:0043137">
    <property type="term" value="P:DNA replication, removal of RNA primer"/>
    <property type="evidence" value="ECO:0007669"/>
    <property type="project" value="TreeGrafter"/>
</dbReference>
<dbReference type="GO" id="GO:0030145">
    <property type="term" value="F:manganese ion binding"/>
    <property type="evidence" value="ECO:0007669"/>
    <property type="project" value="UniProtKB-UniRule"/>
</dbReference>
<dbReference type="PANTHER" id="PTHR10954">
    <property type="entry name" value="RIBONUCLEASE H2 SUBUNIT A"/>
    <property type="match status" value="1"/>
</dbReference>
<comment type="similarity">
    <text evidence="5 14 16">Belongs to the RNase HII family.</text>
</comment>
<evidence type="ECO:0000313" key="18">
    <source>
        <dbReference type="EMBL" id="PPK73150.1"/>
    </source>
</evidence>
<dbReference type="EC" id="3.1.26.4" evidence="6 14"/>
<keyword evidence="8 14" id="KW-0963">Cytoplasm</keyword>
<evidence type="ECO:0000256" key="7">
    <source>
        <dbReference type="ARBA" id="ARBA00019179"/>
    </source>
</evidence>
<evidence type="ECO:0000256" key="2">
    <source>
        <dbReference type="ARBA" id="ARBA00001946"/>
    </source>
</evidence>
<protein>
    <recommendedName>
        <fullName evidence="7 14">Ribonuclease HII</fullName>
        <shortName evidence="14">RNase HII</shortName>
        <ecNumber evidence="6 14">3.1.26.4</ecNumber>
    </recommendedName>
</protein>
<keyword evidence="19" id="KW-1185">Reference proteome</keyword>
<accession>A0A2S6H6V3</accession>
<dbReference type="GO" id="GO:0006298">
    <property type="term" value="P:mismatch repair"/>
    <property type="evidence" value="ECO:0007669"/>
    <property type="project" value="TreeGrafter"/>
</dbReference>
<evidence type="ECO:0000256" key="6">
    <source>
        <dbReference type="ARBA" id="ARBA00012180"/>
    </source>
</evidence>
<dbReference type="OrthoDB" id="9803420at2"/>
<proteinExistence type="inferred from homology"/>
<dbReference type="GO" id="GO:0004523">
    <property type="term" value="F:RNA-DNA hybrid ribonuclease activity"/>
    <property type="evidence" value="ECO:0007669"/>
    <property type="project" value="UniProtKB-UniRule"/>
</dbReference>
<evidence type="ECO:0000256" key="9">
    <source>
        <dbReference type="ARBA" id="ARBA00022722"/>
    </source>
</evidence>
<evidence type="ECO:0000256" key="8">
    <source>
        <dbReference type="ARBA" id="ARBA00022490"/>
    </source>
</evidence>
<organism evidence="18 19">
    <name type="scientific">Methylobacter tundripaludum</name>
    <dbReference type="NCBI Taxonomy" id="173365"/>
    <lineage>
        <taxon>Bacteria</taxon>
        <taxon>Pseudomonadati</taxon>
        <taxon>Pseudomonadota</taxon>
        <taxon>Gammaproteobacteria</taxon>
        <taxon>Methylococcales</taxon>
        <taxon>Methylococcaceae</taxon>
        <taxon>Methylobacter</taxon>
    </lineage>
</organism>
<comment type="catalytic activity">
    <reaction evidence="1 14 15 16">
        <text>Endonucleolytic cleavage to 5'-phosphomonoester.</text>
        <dbReference type="EC" id="3.1.26.4"/>
    </reaction>
</comment>
<sequence length="197" mass="21588">MDDGFSTKSIVAGVDEAGRGPLAGPVFAAAVILDPMRPIAGLADSKILSESKRDSLYILIKEAALSWSIAQASVEEIDQLNILQATLLAMQRAVQGLHIQPDEVLVDGNRLPQLSMPAQAIVKGDSKVQAISAASILAKVERDKLMVEYHQQYPDFAFHEHKGYGTKQHLAEIERFGFLDVHRRTFNPVKSMLQGKL</sequence>
<dbReference type="InterPro" id="IPR001352">
    <property type="entry name" value="RNase_HII/HIII"/>
</dbReference>
<dbReference type="InterPro" id="IPR024567">
    <property type="entry name" value="RNase_HII/HIII_dom"/>
</dbReference>
<dbReference type="NCBIfam" id="NF000595">
    <property type="entry name" value="PRK00015.1-3"/>
    <property type="match status" value="1"/>
</dbReference>
<reference evidence="18 19" key="1">
    <citation type="submission" date="2018-02" db="EMBL/GenBank/DDBJ databases">
        <title>Subsurface microbial communities from deep shales in Ohio and West Virginia, USA.</title>
        <authorList>
            <person name="Wrighton K."/>
        </authorList>
    </citation>
    <scope>NUCLEOTIDE SEQUENCE [LARGE SCALE GENOMIC DNA]</scope>
    <source>
        <strain evidence="18 19">OWC-G53F</strain>
    </source>
</reference>
<comment type="cofactor">
    <cofactor evidence="14 15">
        <name>Mn(2+)</name>
        <dbReference type="ChEBI" id="CHEBI:29035"/>
    </cofactor>
    <cofactor evidence="14 15">
        <name>Mg(2+)</name>
        <dbReference type="ChEBI" id="CHEBI:18420"/>
    </cofactor>
    <text evidence="14 15">Manganese or magnesium. Binds 1 divalent metal ion per monomer in the absence of substrate. May bind a second metal ion after substrate binding.</text>
</comment>
<evidence type="ECO:0000256" key="11">
    <source>
        <dbReference type="ARBA" id="ARBA00022759"/>
    </source>
</evidence>
<evidence type="ECO:0000256" key="5">
    <source>
        <dbReference type="ARBA" id="ARBA00007383"/>
    </source>
</evidence>
<evidence type="ECO:0000256" key="15">
    <source>
        <dbReference type="PROSITE-ProRule" id="PRU01319"/>
    </source>
</evidence>
<evidence type="ECO:0000256" key="12">
    <source>
        <dbReference type="ARBA" id="ARBA00022801"/>
    </source>
</evidence>
<comment type="subcellular location">
    <subcellularLocation>
        <location evidence="4 14">Cytoplasm</location>
    </subcellularLocation>
</comment>
<feature type="domain" description="RNase H type-2" evidence="17">
    <location>
        <begin position="9"/>
        <end position="197"/>
    </location>
</feature>
<keyword evidence="9 14" id="KW-0540">Nuclease</keyword>
<evidence type="ECO:0000256" key="10">
    <source>
        <dbReference type="ARBA" id="ARBA00022723"/>
    </source>
</evidence>
<comment type="function">
    <text evidence="3 14 16">Endonuclease that specifically degrades the RNA of RNA-DNA hybrids.</text>
</comment>
<feature type="binding site" evidence="14 15">
    <location>
        <position position="107"/>
    </location>
    <ligand>
        <name>a divalent metal cation</name>
        <dbReference type="ChEBI" id="CHEBI:60240"/>
    </ligand>
</feature>
<keyword evidence="13 14" id="KW-0464">Manganese</keyword>
<dbReference type="PANTHER" id="PTHR10954:SF18">
    <property type="entry name" value="RIBONUCLEASE HII"/>
    <property type="match status" value="1"/>
</dbReference>
<dbReference type="GO" id="GO:0005737">
    <property type="term" value="C:cytoplasm"/>
    <property type="evidence" value="ECO:0007669"/>
    <property type="project" value="UniProtKB-SubCell"/>
</dbReference>
<dbReference type="InterPro" id="IPR022898">
    <property type="entry name" value="RNase_HII"/>
</dbReference>
<feature type="binding site" evidence="14 15">
    <location>
        <position position="15"/>
    </location>
    <ligand>
        <name>a divalent metal cation</name>
        <dbReference type="ChEBI" id="CHEBI:60240"/>
    </ligand>
</feature>
<comment type="caution">
    <text evidence="18">The sequence shown here is derived from an EMBL/GenBank/DDBJ whole genome shotgun (WGS) entry which is preliminary data.</text>
</comment>
<feature type="binding site" evidence="14 15">
    <location>
        <position position="16"/>
    </location>
    <ligand>
        <name>a divalent metal cation</name>
        <dbReference type="ChEBI" id="CHEBI:60240"/>
    </ligand>
</feature>
<dbReference type="Pfam" id="PF01351">
    <property type="entry name" value="RNase_HII"/>
    <property type="match status" value="1"/>
</dbReference>
<dbReference type="NCBIfam" id="NF000596">
    <property type="entry name" value="PRK00015.1-4"/>
    <property type="match status" value="1"/>
</dbReference>
<evidence type="ECO:0000259" key="17">
    <source>
        <dbReference type="PROSITE" id="PS51975"/>
    </source>
</evidence>
<evidence type="ECO:0000256" key="3">
    <source>
        <dbReference type="ARBA" id="ARBA00004065"/>
    </source>
</evidence>
<comment type="cofactor">
    <cofactor evidence="2">
        <name>Mg(2+)</name>
        <dbReference type="ChEBI" id="CHEBI:18420"/>
    </cofactor>
</comment>
<evidence type="ECO:0000256" key="1">
    <source>
        <dbReference type="ARBA" id="ARBA00000077"/>
    </source>
</evidence>
<evidence type="ECO:0000256" key="14">
    <source>
        <dbReference type="HAMAP-Rule" id="MF_00052"/>
    </source>
</evidence>
<dbReference type="Gene3D" id="3.30.420.10">
    <property type="entry name" value="Ribonuclease H-like superfamily/Ribonuclease H"/>
    <property type="match status" value="1"/>
</dbReference>
<dbReference type="GO" id="GO:0032299">
    <property type="term" value="C:ribonuclease H2 complex"/>
    <property type="evidence" value="ECO:0007669"/>
    <property type="project" value="TreeGrafter"/>
</dbReference>
<dbReference type="CDD" id="cd07182">
    <property type="entry name" value="RNase_HII_bacteria_HII_like"/>
    <property type="match status" value="1"/>
</dbReference>
<dbReference type="GO" id="GO:0003723">
    <property type="term" value="F:RNA binding"/>
    <property type="evidence" value="ECO:0007669"/>
    <property type="project" value="UniProtKB-UniRule"/>
</dbReference>
<dbReference type="SUPFAM" id="SSF53098">
    <property type="entry name" value="Ribonuclease H-like"/>
    <property type="match status" value="1"/>
</dbReference>
<evidence type="ECO:0000256" key="16">
    <source>
        <dbReference type="RuleBase" id="RU003515"/>
    </source>
</evidence>
<keyword evidence="11 14" id="KW-0255">Endonuclease</keyword>
<dbReference type="FunFam" id="3.30.420.10:FF:000006">
    <property type="entry name" value="Ribonuclease HII"/>
    <property type="match status" value="1"/>
</dbReference>
<evidence type="ECO:0000256" key="4">
    <source>
        <dbReference type="ARBA" id="ARBA00004496"/>
    </source>
</evidence>
<dbReference type="NCBIfam" id="NF000594">
    <property type="entry name" value="PRK00015.1-1"/>
    <property type="match status" value="1"/>
</dbReference>
<dbReference type="AlphaFoldDB" id="A0A2S6H6V3"/>
<dbReference type="PROSITE" id="PS51975">
    <property type="entry name" value="RNASE_H_2"/>
    <property type="match status" value="1"/>
</dbReference>
<gene>
    <name evidence="14" type="primary">rnhB</name>
    <name evidence="18" type="ORF">B0F88_102129</name>
</gene>
<dbReference type="HAMAP" id="MF_00052_B">
    <property type="entry name" value="RNase_HII_B"/>
    <property type="match status" value="1"/>
</dbReference>
<dbReference type="EMBL" id="PTIY01000002">
    <property type="protein sequence ID" value="PPK73150.1"/>
    <property type="molecule type" value="Genomic_DNA"/>
</dbReference>
<evidence type="ECO:0000256" key="13">
    <source>
        <dbReference type="ARBA" id="ARBA00023211"/>
    </source>
</evidence>
<dbReference type="Proteomes" id="UP000238071">
    <property type="component" value="Unassembled WGS sequence"/>
</dbReference>
<dbReference type="InterPro" id="IPR036397">
    <property type="entry name" value="RNaseH_sf"/>
</dbReference>
<dbReference type="InterPro" id="IPR012337">
    <property type="entry name" value="RNaseH-like_sf"/>
</dbReference>
<keyword evidence="10 14" id="KW-0479">Metal-binding</keyword>